<evidence type="ECO:0000313" key="7">
    <source>
        <dbReference type="EMBL" id="KAF2153939.1"/>
    </source>
</evidence>
<evidence type="ECO:0000256" key="1">
    <source>
        <dbReference type="ARBA" id="ARBA00006357"/>
    </source>
</evidence>
<evidence type="ECO:0000256" key="5">
    <source>
        <dbReference type="SAM" id="MobiDB-lite"/>
    </source>
</evidence>
<dbReference type="InterPro" id="IPR013520">
    <property type="entry name" value="Ribonucl_H"/>
</dbReference>
<feature type="region of interest" description="Disordered" evidence="5">
    <location>
        <begin position="72"/>
        <end position="172"/>
    </location>
</feature>
<dbReference type="SMART" id="SM00479">
    <property type="entry name" value="EXOIII"/>
    <property type="match status" value="1"/>
</dbReference>
<feature type="compositionally biased region" description="Polar residues" evidence="5">
    <location>
        <begin position="94"/>
        <end position="114"/>
    </location>
</feature>
<protein>
    <recommendedName>
        <fullName evidence="6">Exonuclease domain-containing protein</fullName>
    </recommendedName>
</protein>
<evidence type="ECO:0000313" key="8">
    <source>
        <dbReference type="Proteomes" id="UP000799439"/>
    </source>
</evidence>
<gene>
    <name evidence="7" type="ORF">K461DRAFT_267028</name>
</gene>
<comment type="similarity">
    <text evidence="1">Belongs to the REXO1/REXO3 family.</text>
</comment>
<feature type="compositionally biased region" description="Basic and acidic residues" evidence="5">
    <location>
        <begin position="72"/>
        <end position="88"/>
    </location>
</feature>
<dbReference type="PANTHER" id="PTHR12801">
    <property type="entry name" value="RNA EXONUCLEASE REXO1 / RECO3 FAMILY MEMBER-RELATED"/>
    <property type="match status" value="1"/>
</dbReference>
<dbReference type="CDD" id="cd06145">
    <property type="entry name" value="REX1_like"/>
    <property type="match status" value="1"/>
</dbReference>
<dbReference type="GO" id="GO:0005634">
    <property type="term" value="C:nucleus"/>
    <property type="evidence" value="ECO:0007669"/>
    <property type="project" value="TreeGrafter"/>
</dbReference>
<dbReference type="Gene3D" id="3.30.420.10">
    <property type="entry name" value="Ribonuclease H-like superfamily/Ribonuclease H"/>
    <property type="match status" value="1"/>
</dbReference>
<dbReference type="InterPro" id="IPR012337">
    <property type="entry name" value="RNaseH-like_sf"/>
</dbReference>
<evidence type="ECO:0000256" key="4">
    <source>
        <dbReference type="ARBA" id="ARBA00022839"/>
    </source>
</evidence>
<reference evidence="7" key="1">
    <citation type="journal article" date="2020" name="Stud. Mycol.">
        <title>101 Dothideomycetes genomes: a test case for predicting lifestyles and emergence of pathogens.</title>
        <authorList>
            <person name="Haridas S."/>
            <person name="Albert R."/>
            <person name="Binder M."/>
            <person name="Bloem J."/>
            <person name="Labutti K."/>
            <person name="Salamov A."/>
            <person name="Andreopoulos B."/>
            <person name="Baker S."/>
            <person name="Barry K."/>
            <person name="Bills G."/>
            <person name="Bluhm B."/>
            <person name="Cannon C."/>
            <person name="Castanera R."/>
            <person name="Culley D."/>
            <person name="Daum C."/>
            <person name="Ezra D."/>
            <person name="Gonzalez J."/>
            <person name="Henrissat B."/>
            <person name="Kuo A."/>
            <person name="Liang C."/>
            <person name="Lipzen A."/>
            <person name="Lutzoni F."/>
            <person name="Magnuson J."/>
            <person name="Mondo S."/>
            <person name="Nolan M."/>
            <person name="Ohm R."/>
            <person name="Pangilinan J."/>
            <person name="Park H.-J."/>
            <person name="Ramirez L."/>
            <person name="Alfaro M."/>
            <person name="Sun H."/>
            <person name="Tritt A."/>
            <person name="Yoshinaga Y."/>
            <person name="Zwiers L.-H."/>
            <person name="Turgeon B."/>
            <person name="Goodwin S."/>
            <person name="Spatafora J."/>
            <person name="Crous P."/>
            <person name="Grigoriev I."/>
        </authorList>
    </citation>
    <scope>NUCLEOTIDE SEQUENCE</scope>
    <source>
        <strain evidence="7">CBS 260.36</strain>
    </source>
</reference>
<dbReference type="InterPro" id="IPR036397">
    <property type="entry name" value="RNaseH_sf"/>
</dbReference>
<keyword evidence="8" id="KW-1185">Reference proteome</keyword>
<feature type="domain" description="Exonuclease" evidence="6">
    <location>
        <begin position="433"/>
        <end position="620"/>
    </location>
</feature>
<keyword evidence="4" id="KW-0269">Exonuclease</keyword>
<evidence type="ECO:0000256" key="2">
    <source>
        <dbReference type="ARBA" id="ARBA00022722"/>
    </source>
</evidence>
<dbReference type="Proteomes" id="UP000799439">
    <property type="component" value="Unassembled WGS sequence"/>
</dbReference>
<name>A0A9P4J386_9PEZI</name>
<dbReference type="SUPFAM" id="SSF53098">
    <property type="entry name" value="Ribonuclease H-like"/>
    <property type="match status" value="1"/>
</dbReference>
<organism evidence="7 8">
    <name type="scientific">Myriangium duriaei CBS 260.36</name>
    <dbReference type="NCBI Taxonomy" id="1168546"/>
    <lineage>
        <taxon>Eukaryota</taxon>
        <taxon>Fungi</taxon>
        <taxon>Dikarya</taxon>
        <taxon>Ascomycota</taxon>
        <taxon>Pezizomycotina</taxon>
        <taxon>Dothideomycetes</taxon>
        <taxon>Dothideomycetidae</taxon>
        <taxon>Myriangiales</taxon>
        <taxon>Myriangiaceae</taxon>
        <taxon>Myriangium</taxon>
    </lineage>
</organism>
<dbReference type="InterPro" id="IPR034922">
    <property type="entry name" value="REX1-like_exo"/>
</dbReference>
<dbReference type="EMBL" id="ML996084">
    <property type="protein sequence ID" value="KAF2153939.1"/>
    <property type="molecule type" value="Genomic_DNA"/>
</dbReference>
<keyword evidence="3" id="KW-0378">Hydrolase</keyword>
<evidence type="ECO:0000259" key="6">
    <source>
        <dbReference type="SMART" id="SM00479"/>
    </source>
</evidence>
<comment type="caution">
    <text evidence="7">The sequence shown here is derived from an EMBL/GenBank/DDBJ whole genome shotgun (WGS) entry which is preliminary data.</text>
</comment>
<accession>A0A9P4J386</accession>
<dbReference type="AlphaFoldDB" id="A0A9P4J386"/>
<dbReference type="GO" id="GO:0003676">
    <property type="term" value="F:nucleic acid binding"/>
    <property type="evidence" value="ECO:0007669"/>
    <property type="project" value="InterPro"/>
</dbReference>
<sequence>MLRVGRSFPDLLRTAASNRTPDYGLLGKDKCAAINCIFSHDPEVLAKFQKPPEAFVQSNHALHNEVQVDRPIVKRRKLDDGSGDDKRQNAAMPESTTNQVKAKNNVSTKVQIGSTLVPKIQETRSSTPKTLNKPITPPPTHQPTSNNKATVKRRPRPTEPLHPRTLPTPPAGHDKRFLYLRYIHEELKRLNGLVVSGDRKDKSALTLDDQELISASLDEEEQLAKGNSAVYANHIKQRISQLKKMKLDDWVTHLKTNVFGSRTIQNDQPARPVKTGLSADQEWKVLRDQLLTPLDKLVQLGFVVLPPSIEAIDDARRMVVQAANWEVCDRCKTRFQVFPERREEDGVLTTNGPCAYHWGKLRRPERKKTDAQTGTKEAVYACCGEVMNTPGCSSAESHVYKMQEPARMAAVIPFINTPENAAPASIQGGSPPLAITFDCEMGYTVYGLELIRMTAVSWPGNEEIVDILVQPKGTILDFNSRFSGVFPDTFRSAIKWGQGMAHIPAKREGEIRGSWPLPIVSSPEVARAILCSYITPDTPLIGHALENDLNSVRLCHTKVVDTVALYPHPKGLPIRHSLKQLTLVHLERMIQTGGASGHDSLEDARATGDLVRVKAGKKWEEMKRKEIKA</sequence>
<proteinExistence type="inferred from homology"/>
<keyword evidence="2" id="KW-0540">Nuclease</keyword>
<dbReference type="GO" id="GO:0004527">
    <property type="term" value="F:exonuclease activity"/>
    <property type="evidence" value="ECO:0007669"/>
    <property type="project" value="UniProtKB-KW"/>
</dbReference>
<evidence type="ECO:0000256" key="3">
    <source>
        <dbReference type="ARBA" id="ARBA00022801"/>
    </source>
</evidence>
<dbReference type="OrthoDB" id="3996471at2759"/>
<dbReference type="InterPro" id="IPR047021">
    <property type="entry name" value="REXO1/3/4-like"/>
</dbReference>
<dbReference type="PANTHER" id="PTHR12801:SF112">
    <property type="entry name" value="RNA EXONUCLEASE 3"/>
    <property type="match status" value="1"/>
</dbReference>